<evidence type="ECO:0000256" key="2">
    <source>
        <dbReference type="ARBA" id="ARBA00022475"/>
    </source>
</evidence>
<feature type="transmembrane region" description="Helical" evidence="8">
    <location>
        <begin position="258"/>
        <end position="277"/>
    </location>
</feature>
<sequence length="632" mass="70639">MTSALNQWCGNMAKRPVLAVTLSVLWLILIGGIAYIWHLGSIGLVDETEPLFAEASRQMLVTGDWITPFFNGETRFDKPALIYWCQAIAYAAIGVNEWAVRLPSALAAIGLISLAFYTLVWQQAQEDRLLQLHHSNRRWLVAGLATAMIAFNPQMIVWGRIGVSDMLLTGCIASALLCFFLGYASNDPKFSSHRKSTRNKFSILSFFPSGWYLAFYILIGAAILTKGPVGIVLPGLIVCLFLFYLGNFIKVWQEAKPLGGLLIVAAIALPWYILVALQNGSNYIDSFFGYHNVERFTSVVNRHSAPWYFYFVVVLVGFAPYAVYLPAAMAKLNFWNLKYWRSQPRSQQLGLFALTWFLGVFGFFTIAVTKLPSYVLPLMPAAAILIALFWGDCMISSAKSQASESRNFSSPTSNSKASNSKTSIFWSGWFNVAFSSILAVVLYYIPQIIGEDPAAPDFRELLQQSGYNIIGSIIWLICAIALAVLLIRRTWRPLIAVNLVAFAAFFLLVLTPSLYLMDSQRQLPLRELSALAVQNQQPGEELMMVGFKKPTVVFYTQSPVNYIKQNRAAGEYIQKQKLQKEENQASQTQESSSDSILIITQPKKLPKMGLKASDYQDLGRKGAYQLIRVPLT</sequence>
<gene>
    <name evidence="9" type="ORF">BC008_37490</name>
</gene>
<keyword evidence="10" id="KW-1185">Reference proteome</keyword>
<evidence type="ECO:0000313" key="10">
    <source>
        <dbReference type="Proteomes" id="UP000053372"/>
    </source>
</evidence>
<dbReference type="GO" id="GO:0005886">
    <property type="term" value="C:plasma membrane"/>
    <property type="evidence" value="ECO:0007669"/>
    <property type="project" value="UniProtKB-SubCell"/>
</dbReference>
<keyword evidence="7 8" id="KW-0472">Membrane</keyword>
<keyword evidence="3" id="KW-0328">Glycosyltransferase</keyword>
<dbReference type="GO" id="GO:0010041">
    <property type="term" value="P:response to iron(III) ion"/>
    <property type="evidence" value="ECO:0007669"/>
    <property type="project" value="TreeGrafter"/>
</dbReference>
<comment type="subcellular location">
    <subcellularLocation>
        <location evidence="1">Cell membrane</location>
        <topology evidence="1">Multi-pass membrane protein</topology>
    </subcellularLocation>
</comment>
<keyword evidence="6 8" id="KW-1133">Transmembrane helix</keyword>
<protein>
    <submittedName>
        <fullName evidence="9">Glycosyltransferase</fullName>
    </submittedName>
</protein>
<keyword evidence="5 8" id="KW-0812">Transmembrane</keyword>
<dbReference type="AlphaFoldDB" id="A0A0V7ZCB5"/>
<evidence type="ECO:0000256" key="4">
    <source>
        <dbReference type="ARBA" id="ARBA00022679"/>
    </source>
</evidence>
<organism evidence="9 10">
    <name type="scientific">Mastigocoleus testarum BC008</name>
    <dbReference type="NCBI Taxonomy" id="371196"/>
    <lineage>
        <taxon>Bacteria</taxon>
        <taxon>Bacillati</taxon>
        <taxon>Cyanobacteriota</taxon>
        <taxon>Cyanophyceae</taxon>
        <taxon>Nostocales</taxon>
        <taxon>Hapalosiphonaceae</taxon>
        <taxon>Mastigocoleus</taxon>
    </lineage>
</organism>
<proteinExistence type="predicted"/>
<accession>A0A0V7ZCB5</accession>
<feature type="transmembrane region" description="Helical" evidence="8">
    <location>
        <begin position="98"/>
        <end position="119"/>
    </location>
</feature>
<feature type="transmembrane region" description="Helical" evidence="8">
    <location>
        <begin position="229"/>
        <end position="246"/>
    </location>
</feature>
<evidence type="ECO:0000256" key="7">
    <source>
        <dbReference type="ARBA" id="ARBA00023136"/>
    </source>
</evidence>
<evidence type="ECO:0000256" key="8">
    <source>
        <dbReference type="SAM" id="Phobius"/>
    </source>
</evidence>
<dbReference type="GO" id="GO:0009103">
    <property type="term" value="P:lipopolysaccharide biosynthetic process"/>
    <property type="evidence" value="ECO:0007669"/>
    <property type="project" value="UniProtKB-ARBA"/>
</dbReference>
<keyword evidence="2" id="KW-1003">Cell membrane</keyword>
<name>A0A0V7ZCB5_9CYAN</name>
<comment type="caution">
    <text evidence="9">The sequence shown here is derived from an EMBL/GenBank/DDBJ whole genome shotgun (WGS) entry which is preliminary data.</text>
</comment>
<evidence type="ECO:0000256" key="5">
    <source>
        <dbReference type="ARBA" id="ARBA00022692"/>
    </source>
</evidence>
<evidence type="ECO:0000256" key="3">
    <source>
        <dbReference type="ARBA" id="ARBA00022676"/>
    </source>
</evidence>
<dbReference type="PANTHER" id="PTHR33908:SF3">
    <property type="entry name" value="UNDECAPRENYL PHOSPHATE-ALPHA-4-AMINO-4-DEOXY-L-ARABINOSE ARABINOSYL TRANSFERASE"/>
    <property type="match status" value="1"/>
</dbReference>
<feature type="transmembrane region" description="Helical" evidence="8">
    <location>
        <begin position="307"/>
        <end position="328"/>
    </location>
</feature>
<dbReference type="EMBL" id="LMTZ01000162">
    <property type="protein sequence ID" value="KST62146.1"/>
    <property type="molecule type" value="Genomic_DNA"/>
</dbReference>
<dbReference type="OrthoDB" id="9775035at2"/>
<dbReference type="InterPro" id="IPR050297">
    <property type="entry name" value="LipidA_mod_glycosyltrf_83"/>
</dbReference>
<reference evidence="9 10" key="1">
    <citation type="journal article" date="2015" name="Genome Announc.">
        <title>Draft Genome of the Euendolithic (true boring) Cyanobacterium Mastigocoleus testarum strain BC008.</title>
        <authorList>
            <person name="Guida B.S."/>
            <person name="Garcia-Pichel F."/>
        </authorList>
    </citation>
    <scope>NUCLEOTIDE SEQUENCE [LARGE SCALE GENOMIC DNA]</scope>
    <source>
        <strain evidence="9 10">BC008</strain>
    </source>
</reference>
<feature type="transmembrane region" description="Helical" evidence="8">
    <location>
        <begin position="17"/>
        <end position="37"/>
    </location>
</feature>
<keyword evidence="4 9" id="KW-0808">Transferase</keyword>
<evidence type="ECO:0000313" key="9">
    <source>
        <dbReference type="EMBL" id="KST62146.1"/>
    </source>
</evidence>
<feature type="transmembrane region" description="Helical" evidence="8">
    <location>
        <begin position="424"/>
        <end position="445"/>
    </location>
</feature>
<feature type="transmembrane region" description="Helical" evidence="8">
    <location>
        <begin position="204"/>
        <end position="223"/>
    </location>
</feature>
<feature type="transmembrane region" description="Helical" evidence="8">
    <location>
        <begin position="374"/>
        <end position="391"/>
    </location>
</feature>
<feature type="transmembrane region" description="Helical" evidence="8">
    <location>
        <begin position="349"/>
        <end position="368"/>
    </location>
</feature>
<feature type="transmembrane region" description="Helical" evidence="8">
    <location>
        <begin position="167"/>
        <end position="184"/>
    </location>
</feature>
<feature type="transmembrane region" description="Helical" evidence="8">
    <location>
        <begin position="465"/>
        <end position="487"/>
    </location>
</feature>
<evidence type="ECO:0000256" key="6">
    <source>
        <dbReference type="ARBA" id="ARBA00022989"/>
    </source>
</evidence>
<evidence type="ECO:0000256" key="1">
    <source>
        <dbReference type="ARBA" id="ARBA00004651"/>
    </source>
</evidence>
<feature type="transmembrane region" description="Helical" evidence="8">
    <location>
        <begin position="494"/>
        <end position="517"/>
    </location>
</feature>
<feature type="transmembrane region" description="Helical" evidence="8">
    <location>
        <begin position="139"/>
        <end position="161"/>
    </location>
</feature>
<dbReference type="Proteomes" id="UP000053372">
    <property type="component" value="Unassembled WGS sequence"/>
</dbReference>
<dbReference type="PANTHER" id="PTHR33908">
    <property type="entry name" value="MANNOSYLTRANSFERASE YKCB-RELATED"/>
    <property type="match status" value="1"/>
</dbReference>
<dbReference type="RefSeq" id="WP_027844013.1">
    <property type="nucleotide sequence ID" value="NZ_LMTZ01000162.1"/>
</dbReference>
<dbReference type="GO" id="GO:0016763">
    <property type="term" value="F:pentosyltransferase activity"/>
    <property type="evidence" value="ECO:0007669"/>
    <property type="project" value="TreeGrafter"/>
</dbReference>